<feature type="coiled-coil region" evidence="3">
    <location>
        <begin position="177"/>
        <end position="204"/>
    </location>
</feature>
<dbReference type="PROSITE" id="PS50835">
    <property type="entry name" value="IG_LIKE"/>
    <property type="match status" value="3"/>
</dbReference>
<feature type="domain" description="Ig-like" evidence="4">
    <location>
        <begin position="399"/>
        <end position="487"/>
    </location>
</feature>
<evidence type="ECO:0000259" key="4">
    <source>
        <dbReference type="PROSITE" id="PS50835"/>
    </source>
</evidence>
<dbReference type="AlphaFoldDB" id="A0A8C5FKW0"/>
<dbReference type="InterPro" id="IPR007110">
    <property type="entry name" value="Ig-like_dom"/>
</dbReference>
<dbReference type="GO" id="GO:0045214">
    <property type="term" value="P:sarcomere organization"/>
    <property type="evidence" value="ECO:0007669"/>
    <property type="project" value="TreeGrafter"/>
</dbReference>
<dbReference type="InterPro" id="IPR003598">
    <property type="entry name" value="Ig_sub2"/>
</dbReference>
<dbReference type="PANTHER" id="PTHR13817">
    <property type="entry name" value="TITIN"/>
    <property type="match status" value="1"/>
</dbReference>
<dbReference type="GO" id="GO:0003007">
    <property type="term" value="P:heart morphogenesis"/>
    <property type="evidence" value="ECO:0007669"/>
    <property type="project" value="UniProtKB-ARBA"/>
</dbReference>
<dbReference type="InterPro" id="IPR013783">
    <property type="entry name" value="Ig-like_fold"/>
</dbReference>
<dbReference type="GO" id="GO:0031430">
    <property type="term" value="C:M band"/>
    <property type="evidence" value="ECO:0007669"/>
    <property type="project" value="TreeGrafter"/>
</dbReference>
<dbReference type="PANTHER" id="PTHR13817:SF181">
    <property type="entry name" value="IMMUNOGLOBULIN-LIKE AND FIBRONECTIN TYPE III DOMAIN-CONTAINING PROTEIN 1"/>
    <property type="match status" value="1"/>
</dbReference>
<evidence type="ECO:0000313" key="6">
    <source>
        <dbReference type="Proteomes" id="UP000694546"/>
    </source>
</evidence>
<sequence length="499" mass="56131">FTPFLLTSRVPGATVTQFMEIVPLGKSTPDFSRKPMPMKVQEGKKAMFKVMVLGNPSPAVVWTRLKCPVLDPEVYKTRYDPRGKEHILEMLKVQVDQADTYKCIVTNDYGEAVVTVTLNVVAAAGAPLDFRKMLKKTKKQLPPQKEGEIDPKLLELLLSAPKKDYERICFEFGVTDFRWLLKRLNQLKKEREDEQAKVVENLENVKQIEVKPNGRAEFELDMKLSDPNSKIELFKDGELVPYGMDETSKPRLEVTGTKYLFSINDPQQDDAGFYQVDVGEANMLSTDFKVPDVDFNSKLQNTKATENQDAVFQCVLTAPMNYITWSTQDASLRHGDKYDVTVSEDKLTHTLRVKGCAVADAGVYFAIAGIMRSSASLTVEAPFKLDPPEFKSRDLQASPSFTVPLKQRTAPRGYECHMSCAVSGDPRPHVTWYRNNVSLNTNTNYHVTCVRGVCTLLILKVGPKDSGEYKVVVDNPLGTAECSMMLNVRGKAKNFKYQH</sequence>
<dbReference type="InterPro" id="IPR050964">
    <property type="entry name" value="Striated_Muscle_Regulatory"/>
</dbReference>
<feature type="domain" description="Ig-like" evidence="4">
    <location>
        <begin position="29"/>
        <end position="119"/>
    </location>
</feature>
<dbReference type="SMART" id="SM00408">
    <property type="entry name" value="IGc2"/>
    <property type="match status" value="2"/>
</dbReference>
<organism evidence="5 6">
    <name type="scientific">Gadus morhua</name>
    <name type="common">Atlantic cod</name>
    <dbReference type="NCBI Taxonomy" id="8049"/>
    <lineage>
        <taxon>Eukaryota</taxon>
        <taxon>Metazoa</taxon>
        <taxon>Chordata</taxon>
        <taxon>Craniata</taxon>
        <taxon>Vertebrata</taxon>
        <taxon>Euteleostomi</taxon>
        <taxon>Actinopterygii</taxon>
        <taxon>Neopterygii</taxon>
        <taxon>Teleostei</taxon>
        <taxon>Neoteleostei</taxon>
        <taxon>Acanthomorphata</taxon>
        <taxon>Zeiogadaria</taxon>
        <taxon>Gadariae</taxon>
        <taxon>Gadiformes</taxon>
        <taxon>Gadoidei</taxon>
        <taxon>Gadidae</taxon>
        <taxon>Gadus</taxon>
    </lineage>
</organism>
<protein>
    <submittedName>
        <fullName evidence="5">Immunoglobulin like and fibronectin type III domain containing 1, tandem duplicate 2</fullName>
    </submittedName>
</protein>
<proteinExistence type="predicted"/>
<accession>A0A8C5FKW0</accession>
<dbReference type="GeneTree" id="ENSGT00940000160123"/>
<evidence type="ECO:0000256" key="1">
    <source>
        <dbReference type="ARBA" id="ARBA00022737"/>
    </source>
</evidence>
<dbReference type="Proteomes" id="UP000694546">
    <property type="component" value="Chromosome 13"/>
</dbReference>
<dbReference type="InterPro" id="IPR036179">
    <property type="entry name" value="Ig-like_dom_sf"/>
</dbReference>
<dbReference type="GO" id="GO:0055013">
    <property type="term" value="P:cardiac muscle cell development"/>
    <property type="evidence" value="ECO:0007669"/>
    <property type="project" value="UniProtKB-ARBA"/>
</dbReference>
<dbReference type="SUPFAM" id="SSF48726">
    <property type="entry name" value="Immunoglobulin"/>
    <property type="match status" value="4"/>
</dbReference>
<dbReference type="InterPro" id="IPR040849">
    <property type="entry name" value="MyBP-C_THB"/>
</dbReference>
<dbReference type="Pfam" id="PF07679">
    <property type="entry name" value="I-set"/>
    <property type="match status" value="3"/>
</dbReference>
<dbReference type="Ensembl" id="ENSGMOT00000077013.1">
    <property type="protein sequence ID" value="ENSGMOP00000044060.1"/>
    <property type="gene ID" value="ENSGMOG00000014996.2"/>
</dbReference>
<keyword evidence="3" id="KW-0175">Coiled coil</keyword>
<evidence type="ECO:0000256" key="3">
    <source>
        <dbReference type="SAM" id="Coils"/>
    </source>
</evidence>
<dbReference type="Gene3D" id="2.60.40.10">
    <property type="entry name" value="Immunoglobulins"/>
    <property type="match status" value="4"/>
</dbReference>
<keyword evidence="6" id="KW-1185">Reference proteome</keyword>
<dbReference type="InterPro" id="IPR013098">
    <property type="entry name" value="Ig_I-set"/>
</dbReference>
<dbReference type="InterPro" id="IPR003599">
    <property type="entry name" value="Ig_sub"/>
</dbReference>
<keyword evidence="1" id="KW-0677">Repeat</keyword>
<reference evidence="5" key="2">
    <citation type="submission" date="2025-09" db="UniProtKB">
        <authorList>
            <consortium name="Ensembl"/>
        </authorList>
    </citation>
    <scope>IDENTIFICATION</scope>
</reference>
<dbReference type="Pfam" id="PF18362">
    <property type="entry name" value="THB"/>
    <property type="match status" value="1"/>
</dbReference>
<feature type="domain" description="Ig-like" evidence="4">
    <location>
        <begin position="291"/>
        <end position="378"/>
    </location>
</feature>
<evidence type="ECO:0000313" key="5">
    <source>
        <dbReference type="Ensembl" id="ENSGMOP00000044060.1"/>
    </source>
</evidence>
<evidence type="ECO:0000256" key="2">
    <source>
        <dbReference type="ARBA" id="ARBA00023319"/>
    </source>
</evidence>
<reference evidence="5" key="1">
    <citation type="submission" date="2025-08" db="UniProtKB">
        <authorList>
            <consortium name="Ensembl"/>
        </authorList>
    </citation>
    <scope>IDENTIFICATION</scope>
</reference>
<keyword evidence="2" id="KW-0393">Immunoglobulin domain</keyword>
<name>A0A8C5FKW0_GADMO</name>
<dbReference type="SMART" id="SM00409">
    <property type="entry name" value="IG"/>
    <property type="match status" value="4"/>
</dbReference>